<reference evidence="1" key="1">
    <citation type="submission" date="2019-12" db="EMBL/GenBank/DDBJ databases">
        <title>Microbes associate with the intestines of laboratory mice.</title>
        <authorList>
            <person name="Navarre W."/>
            <person name="Wong E."/>
        </authorList>
    </citation>
    <scope>NUCLEOTIDE SEQUENCE</scope>
    <source>
        <strain evidence="1">NM79_F5</strain>
    </source>
</reference>
<dbReference type="AlphaFoldDB" id="A0A964RSY6"/>
<gene>
    <name evidence="1" type="ORF">GKZ28_26770</name>
</gene>
<protein>
    <submittedName>
        <fullName evidence="1">Uncharacterized protein</fullName>
    </submittedName>
</protein>
<dbReference type="RefSeq" id="WP_160361671.1">
    <property type="nucleotide sequence ID" value="NZ_WSRQ01000108.1"/>
</dbReference>
<name>A0A964RSY6_9CLOT</name>
<organism evidence="1 2">
    <name type="scientific">Clostridium chromiireducens</name>
    <dbReference type="NCBI Taxonomy" id="225345"/>
    <lineage>
        <taxon>Bacteria</taxon>
        <taxon>Bacillati</taxon>
        <taxon>Bacillota</taxon>
        <taxon>Clostridia</taxon>
        <taxon>Eubacteriales</taxon>
        <taxon>Clostridiaceae</taxon>
        <taxon>Clostridium</taxon>
    </lineage>
</organism>
<proteinExistence type="predicted"/>
<comment type="caution">
    <text evidence="1">The sequence shown here is derived from an EMBL/GenBank/DDBJ whole genome shotgun (WGS) entry which is preliminary data.</text>
</comment>
<sequence>MNIPDTIIHVNSKLKDGYSIAKIERELNFGKDTLRKKLNRANYWYDKNLNQFIFQDNTDITQTVTHTAKNEIKSVERHTENQVITNNTTPNITHEKVGKNNNSENNKHQTQYITHTEKPPITQPDNTDLTHKKTQRAITDEDFNILFEIIDNYKLKKNNINIPREDSDVTTRSFRSYKSVLDMFAKYCKDNEINQKDAIADALISYMSK</sequence>
<evidence type="ECO:0000313" key="2">
    <source>
        <dbReference type="Proteomes" id="UP000656077"/>
    </source>
</evidence>
<accession>A0A964RSY6</accession>
<dbReference type="Proteomes" id="UP000656077">
    <property type="component" value="Unassembled WGS sequence"/>
</dbReference>
<dbReference type="EMBL" id="WSRQ01000108">
    <property type="protein sequence ID" value="MVX67249.1"/>
    <property type="molecule type" value="Genomic_DNA"/>
</dbReference>
<evidence type="ECO:0000313" key="1">
    <source>
        <dbReference type="EMBL" id="MVX67249.1"/>
    </source>
</evidence>